<dbReference type="GO" id="GO:0016491">
    <property type="term" value="F:oxidoreductase activity"/>
    <property type="evidence" value="ECO:0007669"/>
    <property type="project" value="UniProtKB-KW"/>
</dbReference>
<dbReference type="Gene3D" id="3.40.50.720">
    <property type="entry name" value="NAD(P)-binding Rossmann-like Domain"/>
    <property type="match status" value="1"/>
</dbReference>
<gene>
    <name evidence="4" type="ORF">ILUMI_17870</name>
</gene>
<dbReference type="Proteomes" id="UP000801492">
    <property type="component" value="Unassembled WGS sequence"/>
</dbReference>
<evidence type="ECO:0000256" key="3">
    <source>
        <dbReference type="RuleBase" id="RU000363"/>
    </source>
</evidence>
<evidence type="ECO:0000313" key="4">
    <source>
        <dbReference type="EMBL" id="KAF2888303.1"/>
    </source>
</evidence>
<dbReference type="InterPro" id="IPR036291">
    <property type="entry name" value="NAD(P)-bd_dom_sf"/>
</dbReference>
<comment type="caution">
    <text evidence="4">The sequence shown here is derived from an EMBL/GenBank/DDBJ whole genome shotgun (WGS) entry which is preliminary data.</text>
</comment>
<organism evidence="4 5">
    <name type="scientific">Ignelater luminosus</name>
    <name type="common">Cucubano</name>
    <name type="synonym">Pyrophorus luminosus</name>
    <dbReference type="NCBI Taxonomy" id="2038154"/>
    <lineage>
        <taxon>Eukaryota</taxon>
        <taxon>Metazoa</taxon>
        <taxon>Ecdysozoa</taxon>
        <taxon>Arthropoda</taxon>
        <taxon>Hexapoda</taxon>
        <taxon>Insecta</taxon>
        <taxon>Pterygota</taxon>
        <taxon>Neoptera</taxon>
        <taxon>Endopterygota</taxon>
        <taxon>Coleoptera</taxon>
        <taxon>Polyphaga</taxon>
        <taxon>Elateriformia</taxon>
        <taxon>Elateroidea</taxon>
        <taxon>Elateridae</taxon>
        <taxon>Agrypninae</taxon>
        <taxon>Pyrophorini</taxon>
        <taxon>Ignelater</taxon>
    </lineage>
</organism>
<name>A0A8K0CPP6_IGNLU</name>
<dbReference type="PANTHER" id="PTHR43115:SF4">
    <property type="entry name" value="DEHYDROGENASE_REDUCTASE SDR FAMILY MEMBER 11"/>
    <property type="match status" value="1"/>
</dbReference>
<dbReference type="PANTHER" id="PTHR43115">
    <property type="entry name" value="DEHYDROGENASE/REDUCTASE SDR FAMILY MEMBER 11"/>
    <property type="match status" value="1"/>
</dbReference>
<comment type="similarity">
    <text evidence="1 3">Belongs to the short-chain dehydrogenases/reductases (SDR) family.</text>
</comment>
<dbReference type="SUPFAM" id="SSF51735">
    <property type="entry name" value="NAD(P)-binding Rossmann-fold domains"/>
    <property type="match status" value="1"/>
</dbReference>
<evidence type="ECO:0000313" key="5">
    <source>
        <dbReference type="Proteomes" id="UP000801492"/>
    </source>
</evidence>
<protein>
    <recommendedName>
        <fullName evidence="6">Farnesol dehydrogenase</fullName>
    </recommendedName>
</protein>
<dbReference type="InterPro" id="IPR002347">
    <property type="entry name" value="SDR_fam"/>
</dbReference>
<dbReference type="Pfam" id="PF00106">
    <property type="entry name" value="adh_short"/>
    <property type="match status" value="2"/>
</dbReference>
<dbReference type="PRINTS" id="PR00081">
    <property type="entry name" value="GDHRDH"/>
</dbReference>
<feature type="non-terminal residue" evidence="4">
    <location>
        <position position="227"/>
    </location>
</feature>
<evidence type="ECO:0000256" key="1">
    <source>
        <dbReference type="ARBA" id="ARBA00006484"/>
    </source>
</evidence>
<keyword evidence="2" id="KW-0560">Oxidoreductase</keyword>
<dbReference type="InterPro" id="IPR020904">
    <property type="entry name" value="Sc_DH/Rdtase_CS"/>
</dbReference>
<dbReference type="PRINTS" id="PR00080">
    <property type="entry name" value="SDRFAMILY"/>
</dbReference>
<accession>A0A8K0CPP6</accession>
<dbReference type="OrthoDB" id="1933717at2759"/>
<dbReference type="AlphaFoldDB" id="A0A8K0CPP6"/>
<dbReference type="PROSITE" id="PS00061">
    <property type="entry name" value="ADH_SHORT"/>
    <property type="match status" value="1"/>
</dbReference>
<evidence type="ECO:0008006" key="6">
    <source>
        <dbReference type="Google" id="ProtNLM"/>
    </source>
</evidence>
<dbReference type="EMBL" id="VTPC01078429">
    <property type="protein sequence ID" value="KAF2888303.1"/>
    <property type="molecule type" value="Genomic_DNA"/>
</dbReference>
<evidence type="ECO:0000256" key="2">
    <source>
        <dbReference type="ARBA" id="ARBA00023002"/>
    </source>
</evidence>
<reference evidence="4" key="1">
    <citation type="submission" date="2019-08" db="EMBL/GenBank/DDBJ databases">
        <title>The genome of the North American firefly Photinus pyralis.</title>
        <authorList>
            <consortium name="Photinus pyralis genome working group"/>
            <person name="Fallon T.R."/>
            <person name="Sander Lower S.E."/>
            <person name="Weng J.-K."/>
        </authorList>
    </citation>
    <scope>NUCLEOTIDE SEQUENCE</scope>
    <source>
        <strain evidence="4">TRF0915ILg1</strain>
        <tissue evidence="4">Whole body</tissue>
    </source>
</reference>
<proteinExistence type="inferred from homology"/>
<sequence length="227" mass="24217">MVVSMERWKGKVAVVTGASAGIGAAIAEALVNAGLQVIGIARSKERVQALAKTLENKPGKLYAVQADIRAVSILVNNAGIVRGTNLTDGNTKMWKEVLDTNVLGLCVATRQAVKSMRDNNIDGHIIHINSIAGHKVPTFPGVNVYAASKYAVTALTETLRQELNFVKSKIKITSISPGGTKTDIIQAADIVLTKELEDFLKSNPTILKPEDIADAVLYVLATPPHVQ</sequence>
<keyword evidence="5" id="KW-1185">Reference proteome</keyword>